<dbReference type="PANTHER" id="PTHR19331">
    <property type="entry name" value="SCAVENGER RECEPTOR DOMAIN-CONTAINING"/>
    <property type="match status" value="1"/>
</dbReference>
<dbReference type="Gene3D" id="3.10.250.10">
    <property type="entry name" value="SRCR-like domain"/>
    <property type="match status" value="9"/>
</dbReference>
<dbReference type="PROSITE" id="PS00420">
    <property type="entry name" value="SRCR_1"/>
    <property type="match status" value="4"/>
</dbReference>
<reference evidence="8 9" key="1">
    <citation type="submission" date="2024-01" db="EMBL/GenBank/DDBJ databases">
        <title>The genome of the rayed Mediterranean limpet Patella caerulea (Linnaeus, 1758).</title>
        <authorList>
            <person name="Anh-Thu Weber A."/>
            <person name="Halstead-Nussloch G."/>
        </authorList>
    </citation>
    <scope>NUCLEOTIDE SEQUENCE [LARGE SCALE GENOMIC DNA]</scope>
    <source>
        <strain evidence="8">AATW-2023a</strain>
        <tissue evidence="8">Whole specimen</tissue>
    </source>
</reference>
<evidence type="ECO:0000259" key="7">
    <source>
        <dbReference type="PROSITE" id="PS50287"/>
    </source>
</evidence>
<feature type="disulfide bond" evidence="5">
    <location>
        <begin position="280"/>
        <end position="344"/>
    </location>
</feature>
<dbReference type="FunFam" id="3.10.250.10:FF:000001">
    <property type="entry name" value="Lysyl oxidase 4 isoform X1"/>
    <property type="match status" value="1"/>
</dbReference>
<feature type="disulfide bond" evidence="5">
    <location>
        <begin position="766"/>
        <end position="776"/>
    </location>
</feature>
<comment type="caution">
    <text evidence="5">Lacks conserved residue(s) required for the propagation of feature annotation.</text>
</comment>
<accession>A0AAN8KDL3</accession>
<keyword evidence="3 5" id="KW-1015">Disulfide bond</keyword>
<feature type="disulfide bond" evidence="5">
    <location>
        <begin position="544"/>
        <end position="554"/>
    </location>
</feature>
<feature type="domain" description="SRCR" evidence="7">
    <location>
        <begin position="696"/>
        <end position="797"/>
    </location>
</feature>
<feature type="signal peptide" evidence="6">
    <location>
        <begin position="1"/>
        <end position="24"/>
    </location>
</feature>
<feature type="disulfide bond" evidence="5">
    <location>
        <begin position="658"/>
        <end position="668"/>
    </location>
</feature>
<dbReference type="GO" id="GO:0016020">
    <property type="term" value="C:membrane"/>
    <property type="evidence" value="ECO:0007669"/>
    <property type="project" value="InterPro"/>
</dbReference>
<keyword evidence="4" id="KW-0325">Glycoprotein</keyword>
<dbReference type="FunFam" id="3.10.250.10:FF:000006">
    <property type="entry name" value="neurotrypsin isoform X2"/>
    <property type="match status" value="5"/>
</dbReference>
<keyword evidence="2" id="KW-0677">Repeat</keyword>
<evidence type="ECO:0000256" key="6">
    <source>
        <dbReference type="SAM" id="SignalP"/>
    </source>
</evidence>
<evidence type="ECO:0000313" key="8">
    <source>
        <dbReference type="EMBL" id="KAK6194750.1"/>
    </source>
</evidence>
<dbReference type="InterPro" id="IPR001190">
    <property type="entry name" value="SRCR"/>
</dbReference>
<dbReference type="SMART" id="SM00202">
    <property type="entry name" value="SR"/>
    <property type="match status" value="9"/>
</dbReference>
<dbReference type="PRINTS" id="PR00258">
    <property type="entry name" value="SPERACTRCPTR"/>
</dbReference>
<feature type="domain" description="SRCR" evidence="7">
    <location>
        <begin position="586"/>
        <end position="689"/>
    </location>
</feature>
<dbReference type="SUPFAM" id="SSF56487">
    <property type="entry name" value="SRCR-like"/>
    <property type="match status" value="9"/>
</dbReference>
<evidence type="ECO:0000256" key="5">
    <source>
        <dbReference type="PROSITE-ProRule" id="PRU00196"/>
    </source>
</evidence>
<name>A0AAN8KDL3_PATCE</name>
<keyword evidence="1 6" id="KW-0732">Signal</keyword>
<dbReference type="Pfam" id="PF00530">
    <property type="entry name" value="SRCR"/>
    <property type="match status" value="9"/>
</dbReference>
<evidence type="ECO:0000313" key="9">
    <source>
        <dbReference type="Proteomes" id="UP001347796"/>
    </source>
</evidence>
<gene>
    <name evidence="8" type="ORF">SNE40_000318</name>
</gene>
<feature type="disulfide bond" evidence="5">
    <location>
        <begin position="293"/>
        <end position="354"/>
    </location>
</feature>
<protein>
    <recommendedName>
        <fullName evidence="7">SRCR domain-containing protein</fullName>
    </recommendedName>
</protein>
<keyword evidence="9" id="KW-1185">Reference proteome</keyword>
<dbReference type="Proteomes" id="UP001347796">
    <property type="component" value="Unassembled WGS sequence"/>
</dbReference>
<feature type="disulfide bond" evidence="5">
    <location>
        <begin position="99"/>
        <end position="109"/>
    </location>
</feature>
<feature type="disulfide bond" evidence="5">
    <location>
        <begin position="873"/>
        <end position="883"/>
    </location>
</feature>
<feature type="domain" description="SRCR" evidence="7">
    <location>
        <begin position="139"/>
        <end position="244"/>
    </location>
</feature>
<feature type="domain" description="SRCR" evidence="7">
    <location>
        <begin position="255"/>
        <end position="355"/>
    </location>
</feature>
<dbReference type="FunFam" id="3.10.250.10:FF:000026">
    <property type="entry name" value="Tequila, isoform D"/>
    <property type="match status" value="1"/>
</dbReference>
<evidence type="ECO:0000256" key="2">
    <source>
        <dbReference type="ARBA" id="ARBA00022737"/>
    </source>
</evidence>
<feature type="domain" description="SRCR" evidence="7">
    <location>
        <begin position="474"/>
        <end position="575"/>
    </location>
</feature>
<feature type="domain" description="SRCR" evidence="7">
    <location>
        <begin position="914"/>
        <end position="983"/>
    </location>
</feature>
<evidence type="ECO:0000256" key="4">
    <source>
        <dbReference type="ARBA" id="ARBA00023180"/>
    </source>
</evidence>
<evidence type="ECO:0000256" key="1">
    <source>
        <dbReference type="ARBA" id="ARBA00022729"/>
    </source>
</evidence>
<dbReference type="PROSITE" id="PS50287">
    <property type="entry name" value="SRCR_2"/>
    <property type="match status" value="9"/>
</dbReference>
<evidence type="ECO:0000256" key="3">
    <source>
        <dbReference type="ARBA" id="ARBA00023157"/>
    </source>
</evidence>
<sequence length="996" mass="107149">MAHNIYFLILFSLVILAVLHKGWCQEKNIRLIGGDRDSEGRVEIFYNNTWGTMCDDGFTIQVATVICRQLGYTGSSFRAFTKAYYGAGIGPIWLDDVRCNGNEANILNCQLRPWGKTNCHHREDAGVDCDPAQLANIPIALVDGPDGSQGRVEIQHAGEWGTVCDDNFDDNAARVVCRQLNFKNVIAVPMTSAYYTNGTGDPSKKVWMDDTICTGNETGLGACSHKPWGTSNCEHNEDVGVMCIPAATAISAIEVRLADGLSYNQGRVELKIYGVWGTVCDDSFQSRDAAVICKMLGYQKGGSVLPKGTYDGGLGPIWVDDLGCQGPEASIINCSHKGWGVNNCAHTEDVAIECAVDPPPKTPVRLVGGPTPGEGRVELFYNNQWGTICDNNWTNADATVICRMADIPTSNATALPGAAYGQGNGSILLDNVNCVGTESLIGACKIPGWMNVSSNCQHSHDASVVCPAPFPVDVRLDDGEGPYEGRVTVLYNGEWGTVCDDNWGPAAASVVCRQLGYNGTGAIAKGKAWYGQGTGMVWLDDVNCTGSEPNLAACRHRAWGKSNCRHNEDASVICPHVQPSSFNISVRLVGGGKPGAGRVEVLFRGQWGTVCDDHWDNQAAKVVCRMLGLPTLGAMPKLKAAFGQGNSSSLIVMDNVICEGTETTLDDCKHAPYRLSDCSHREDAGVICDTGENVKVRLVNGTSTTNGRVEIMYNNVWGTICDDGFRINEAKVLCHQLGFQRDKTLYHPNAYYGRGSGPILLDDVACDGTENNILECSNKGWGQGNCNHGEDVSIDCNPEPLKLRLTGSTEKHTGRLEIFYEGSWGTVCDDGFDQHAARVACRQLHYPFSNPVALAGAPFGPGTGSVLIDDIHCFGNETSLLGCESKPLGHTNCKHSEDIGLICQWIAPLHEIKVRLSGGPSQYEGRLEVYYNQRWGSVCDDGFTTSNGAVVCRMLGLDNPTASVYGTSGYGDATGPMWLDDVSANPTAKPGPSPNP</sequence>
<comment type="caution">
    <text evidence="8">The sequence shown here is derived from an EMBL/GenBank/DDBJ whole genome shotgun (WGS) entry which is preliminary data.</text>
</comment>
<proteinExistence type="predicted"/>
<feature type="disulfide bond" evidence="5">
    <location>
        <begin position="213"/>
        <end position="223"/>
    </location>
</feature>
<feature type="chain" id="PRO_5043012493" description="SRCR domain-containing protein" evidence="6">
    <location>
        <begin position="25"/>
        <end position="996"/>
    </location>
</feature>
<feature type="disulfide bond" evidence="5">
    <location>
        <begin position="434"/>
        <end position="444"/>
    </location>
</feature>
<feature type="domain" description="SRCR" evidence="7">
    <location>
        <begin position="364"/>
        <end position="467"/>
    </location>
</feature>
<feature type="domain" description="SRCR" evidence="7">
    <location>
        <begin position="29"/>
        <end position="130"/>
    </location>
</feature>
<organism evidence="8 9">
    <name type="scientific">Patella caerulea</name>
    <name type="common">Rayed Mediterranean limpet</name>
    <dbReference type="NCBI Taxonomy" id="87958"/>
    <lineage>
        <taxon>Eukaryota</taxon>
        <taxon>Metazoa</taxon>
        <taxon>Spiralia</taxon>
        <taxon>Lophotrochozoa</taxon>
        <taxon>Mollusca</taxon>
        <taxon>Gastropoda</taxon>
        <taxon>Patellogastropoda</taxon>
        <taxon>Patelloidea</taxon>
        <taxon>Patellidae</taxon>
        <taxon>Patella</taxon>
    </lineage>
</organism>
<dbReference type="InterPro" id="IPR036772">
    <property type="entry name" value="SRCR-like_dom_sf"/>
</dbReference>
<feature type="domain" description="SRCR" evidence="7">
    <location>
        <begin position="803"/>
        <end position="904"/>
    </location>
</feature>
<dbReference type="AlphaFoldDB" id="A0AAN8KDL3"/>
<feature type="disulfide bond" evidence="5">
    <location>
        <begin position="324"/>
        <end position="334"/>
    </location>
</feature>
<dbReference type="EMBL" id="JAZGQO010000001">
    <property type="protein sequence ID" value="KAK6194750.1"/>
    <property type="molecule type" value="Genomic_DNA"/>
</dbReference>
<dbReference type="FunFam" id="3.10.250.10:FF:000011">
    <property type="entry name" value="Scavenger receptor class A member 5"/>
    <property type="match status" value="1"/>
</dbReference>
<dbReference type="PANTHER" id="PTHR19331:SF465">
    <property type="entry name" value="EGG PEPTIDE SPERACT RECEPTOR"/>
    <property type="match status" value="1"/>
</dbReference>